<name>A0A931MGN5_9BURK</name>
<feature type="transmembrane region" description="Helical" evidence="8">
    <location>
        <begin position="181"/>
        <end position="203"/>
    </location>
</feature>
<comment type="similarity">
    <text evidence="8">Belongs to the binding-protein-dependent transport system permease family.</text>
</comment>
<evidence type="ECO:0000256" key="5">
    <source>
        <dbReference type="ARBA" id="ARBA00022692"/>
    </source>
</evidence>
<keyword evidence="3" id="KW-1003">Cell membrane</keyword>
<evidence type="ECO:0000256" key="8">
    <source>
        <dbReference type="RuleBase" id="RU363032"/>
    </source>
</evidence>
<dbReference type="InterPro" id="IPR035906">
    <property type="entry name" value="MetI-like_sf"/>
</dbReference>
<dbReference type="SUPFAM" id="SSF161098">
    <property type="entry name" value="MetI-like"/>
    <property type="match status" value="1"/>
</dbReference>
<evidence type="ECO:0000313" key="11">
    <source>
        <dbReference type="Proteomes" id="UP000651050"/>
    </source>
</evidence>
<reference evidence="10" key="1">
    <citation type="submission" date="2020-11" db="EMBL/GenBank/DDBJ databases">
        <title>Bacterial whole genome sequence for Caenimonas sp. DR4.4.</title>
        <authorList>
            <person name="Le V."/>
            <person name="Ko S.-R."/>
            <person name="Ahn C.-Y."/>
            <person name="Oh H.-M."/>
        </authorList>
    </citation>
    <scope>NUCLEOTIDE SEQUENCE</scope>
    <source>
        <strain evidence="10">DR4.4</strain>
    </source>
</reference>
<evidence type="ECO:0000256" key="2">
    <source>
        <dbReference type="ARBA" id="ARBA00022448"/>
    </source>
</evidence>
<dbReference type="PANTHER" id="PTHR43357">
    <property type="entry name" value="INNER MEMBRANE ABC TRANSPORTER PERMEASE PROTEIN YDCV"/>
    <property type="match status" value="1"/>
</dbReference>
<evidence type="ECO:0000256" key="7">
    <source>
        <dbReference type="ARBA" id="ARBA00023136"/>
    </source>
</evidence>
<keyword evidence="5 8" id="KW-0812">Transmembrane</keyword>
<dbReference type="Gene3D" id="1.10.3720.10">
    <property type="entry name" value="MetI-like"/>
    <property type="match status" value="1"/>
</dbReference>
<comment type="subcellular location">
    <subcellularLocation>
        <location evidence="1">Cell inner membrane</location>
        <topology evidence="1">Multi-pass membrane protein</topology>
    </subcellularLocation>
    <subcellularLocation>
        <location evidence="8">Cell membrane</location>
        <topology evidence="8">Multi-pass membrane protein</topology>
    </subcellularLocation>
</comment>
<feature type="transmembrane region" description="Helical" evidence="8">
    <location>
        <begin position="7"/>
        <end position="27"/>
    </location>
</feature>
<dbReference type="GO" id="GO:0005886">
    <property type="term" value="C:plasma membrane"/>
    <property type="evidence" value="ECO:0007669"/>
    <property type="project" value="UniProtKB-SubCell"/>
</dbReference>
<feature type="transmembrane region" description="Helical" evidence="8">
    <location>
        <begin position="92"/>
        <end position="116"/>
    </location>
</feature>
<evidence type="ECO:0000256" key="4">
    <source>
        <dbReference type="ARBA" id="ARBA00022519"/>
    </source>
</evidence>
<dbReference type="Proteomes" id="UP000651050">
    <property type="component" value="Unassembled WGS sequence"/>
</dbReference>
<keyword evidence="2 8" id="KW-0813">Transport</keyword>
<accession>A0A931MGN5</accession>
<keyword evidence="11" id="KW-1185">Reference proteome</keyword>
<evidence type="ECO:0000313" key="10">
    <source>
        <dbReference type="EMBL" id="MBG9387994.1"/>
    </source>
</evidence>
<dbReference type="InterPro" id="IPR000515">
    <property type="entry name" value="MetI-like"/>
</dbReference>
<keyword evidence="6 8" id="KW-1133">Transmembrane helix</keyword>
<organism evidence="10 11">
    <name type="scientific">Caenimonas aquaedulcis</name>
    <dbReference type="NCBI Taxonomy" id="2793270"/>
    <lineage>
        <taxon>Bacteria</taxon>
        <taxon>Pseudomonadati</taxon>
        <taxon>Pseudomonadota</taxon>
        <taxon>Betaproteobacteria</taxon>
        <taxon>Burkholderiales</taxon>
        <taxon>Comamonadaceae</taxon>
        <taxon>Caenimonas</taxon>
    </lineage>
</organism>
<evidence type="ECO:0000256" key="3">
    <source>
        <dbReference type="ARBA" id="ARBA00022475"/>
    </source>
</evidence>
<feature type="transmembrane region" description="Helical" evidence="8">
    <location>
        <begin position="128"/>
        <end position="148"/>
    </location>
</feature>
<keyword evidence="4" id="KW-0997">Cell inner membrane</keyword>
<evidence type="ECO:0000256" key="6">
    <source>
        <dbReference type="ARBA" id="ARBA00022989"/>
    </source>
</evidence>
<dbReference type="GO" id="GO:0055085">
    <property type="term" value="P:transmembrane transport"/>
    <property type="evidence" value="ECO:0007669"/>
    <property type="project" value="InterPro"/>
</dbReference>
<dbReference type="CDD" id="cd06261">
    <property type="entry name" value="TM_PBP2"/>
    <property type="match status" value="1"/>
</dbReference>
<gene>
    <name evidence="10" type="ORF">I5803_08180</name>
</gene>
<feature type="domain" description="ABC transmembrane type-1" evidence="9">
    <location>
        <begin position="57"/>
        <end position="245"/>
    </location>
</feature>
<dbReference type="Pfam" id="PF00528">
    <property type="entry name" value="BPD_transp_1"/>
    <property type="match status" value="1"/>
</dbReference>
<dbReference type="PANTHER" id="PTHR43357:SF4">
    <property type="entry name" value="INNER MEMBRANE ABC TRANSPORTER PERMEASE PROTEIN YDCV"/>
    <property type="match status" value="1"/>
</dbReference>
<evidence type="ECO:0000256" key="1">
    <source>
        <dbReference type="ARBA" id="ARBA00004429"/>
    </source>
</evidence>
<comment type="caution">
    <text evidence="10">The sequence shown here is derived from an EMBL/GenBank/DDBJ whole genome shotgun (WGS) entry which is preliminary data.</text>
</comment>
<dbReference type="AlphaFoldDB" id="A0A931MGN5"/>
<dbReference type="EMBL" id="JADWYS010000001">
    <property type="protein sequence ID" value="MBG9387994.1"/>
    <property type="molecule type" value="Genomic_DNA"/>
</dbReference>
<proteinExistence type="inferred from homology"/>
<keyword evidence="7 8" id="KW-0472">Membrane</keyword>
<evidence type="ECO:0000259" key="9">
    <source>
        <dbReference type="PROSITE" id="PS50928"/>
    </source>
</evidence>
<feature type="transmembrane region" description="Helical" evidence="8">
    <location>
        <begin position="57"/>
        <end position="80"/>
    </location>
</feature>
<sequence length="254" mass="27147">MAVNGVAVAFLGFLVLPSLIVVVISFGDSNQIVFPPKGFSFNLFRRLLAEEGWISSAWLSFRVALAASALALVLGVPAAYALSRGRFPGRRWLALFLLSPIMVPHVVIALALYVYFVELGLSNGMLRLVLAHGVATVPFVIVTANAGLRQIDPSLERVARVMGAGRFTVLRKVTLPLLKPAMVAGGLFAFLISFDEVVISLFVARAGYTTLPVKMFSSIQFEVSPVLAAISTMLTALSVAVCILAARLQPNAST</sequence>
<dbReference type="RefSeq" id="WP_196985874.1">
    <property type="nucleotide sequence ID" value="NZ_JADWYS010000001.1"/>
</dbReference>
<protein>
    <submittedName>
        <fullName evidence="10">ABC transporter permease</fullName>
    </submittedName>
</protein>
<dbReference type="PROSITE" id="PS50928">
    <property type="entry name" value="ABC_TM1"/>
    <property type="match status" value="1"/>
</dbReference>
<feature type="transmembrane region" description="Helical" evidence="8">
    <location>
        <begin position="223"/>
        <end position="246"/>
    </location>
</feature>